<evidence type="ECO:0000313" key="1">
    <source>
        <dbReference type="EMBL" id="OBU02175.1"/>
    </source>
</evidence>
<keyword evidence="2" id="KW-1185">Reference proteome</keyword>
<comment type="caution">
    <text evidence="1">The sequence shown here is derived from an EMBL/GenBank/DDBJ whole genome shotgun (WGS) entry which is preliminary data.</text>
</comment>
<dbReference type="Proteomes" id="UP000092377">
    <property type="component" value="Unassembled WGS sequence"/>
</dbReference>
<gene>
    <name evidence="1" type="ORF">AYY18_12365</name>
</gene>
<dbReference type="AlphaFoldDB" id="A0A1B8GZB8"/>
<organism evidence="1 2">
    <name type="scientific">Morganella psychrotolerans</name>
    <dbReference type="NCBI Taxonomy" id="368603"/>
    <lineage>
        <taxon>Bacteria</taxon>
        <taxon>Pseudomonadati</taxon>
        <taxon>Pseudomonadota</taxon>
        <taxon>Gammaproteobacteria</taxon>
        <taxon>Enterobacterales</taxon>
        <taxon>Morganellaceae</taxon>
        <taxon>Morganella</taxon>
    </lineage>
</organism>
<evidence type="ECO:0000313" key="2">
    <source>
        <dbReference type="Proteomes" id="UP000092377"/>
    </source>
</evidence>
<sequence length="328" mass="36861">MKKGVFLSVAIALLAGCKEAPPPAPDGYYVIDNITVTYDNTADNESSAGDPEQNVKSAIRETMVGLKETTYFYFEPAKVTVDNSGSRFDSDISGNTFDLNNIKTTWTTPDGGQTVYLTTEKEGTCGFFNCTLNMTLSKADPASEKLAGLKAVSDARASAYEAYLDTQRLYYKQEGFPDVPGDAVRMTENITITLPEMMALSLKKQETDSYVRDIGGIQIDRDDQNVEIYRFTDPVSGAEGIIHLVKIPKYRLRFDEWLKKQKGVVHQEENGAIYYNRWGKPESTYFRYDLKERRYVIVVAETPDPDTMRRLYSIARSIGKNPETADKK</sequence>
<dbReference type="OrthoDB" id="6461546at2"/>
<dbReference type="EMBL" id="LZEY01000061">
    <property type="protein sequence ID" value="OBU02175.1"/>
    <property type="molecule type" value="Genomic_DNA"/>
</dbReference>
<reference evidence="2" key="1">
    <citation type="submission" date="2016-06" db="EMBL/GenBank/DDBJ databases">
        <authorList>
            <person name="Butler K."/>
        </authorList>
    </citation>
    <scope>NUCLEOTIDE SEQUENCE [LARGE SCALE GENOMIC DNA]</scope>
    <source>
        <strain evidence="2">GCSL-Mp20</strain>
    </source>
</reference>
<dbReference type="PROSITE" id="PS51257">
    <property type="entry name" value="PROKAR_LIPOPROTEIN"/>
    <property type="match status" value="1"/>
</dbReference>
<accession>A0A1B8GZB8</accession>
<protein>
    <submittedName>
        <fullName evidence="1">Uncharacterized protein</fullName>
    </submittedName>
</protein>
<name>A0A1B8GZB8_9GAMM</name>
<proteinExistence type="predicted"/>
<dbReference type="RefSeq" id="WP_067406681.1">
    <property type="nucleotide sequence ID" value="NZ_LZEY01000061.1"/>
</dbReference>